<dbReference type="InterPro" id="IPR008271">
    <property type="entry name" value="Ser/Thr_kinase_AS"/>
</dbReference>
<dbReference type="AlphaFoldDB" id="A0A4Q4PS23"/>
<reference evidence="7" key="3">
    <citation type="journal article" date="2019" name="J. ISSAAS">
        <title>Genomics, evolutionary history and diagnostics of the Alternaria alternata species group including apple and Asian pear pathotypes.</title>
        <authorList>
            <person name="Armitage A.D."/>
            <person name="Cockerton H.M."/>
            <person name="Sreenivasaprasad S."/>
            <person name="Woodhall J."/>
            <person name="Lane C."/>
            <person name="Harrison R.J."/>
            <person name="Clarkson J.P."/>
        </authorList>
    </citation>
    <scope>NUCLEOTIDE SEQUENCE</scope>
    <source>
        <strain evidence="7">FERA 1082</strain>
    </source>
</reference>
<evidence type="ECO:0000313" key="10">
    <source>
        <dbReference type="Proteomes" id="UP000293195"/>
    </source>
</evidence>
<dbReference type="EMBL" id="PDXF01000005">
    <property type="protein sequence ID" value="RYO07402.1"/>
    <property type="molecule type" value="Genomic_DNA"/>
</dbReference>
<evidence type="ECO:0000256" key="3">
    <source>
        <dbReference type="ARBA" id="ARBA00030237"/>
    </source>
</evidence>
<dbReference type="SUPFAM" id="SSF56112">
    <property type="entry name" value="Protein kinase-like (PK-like)"/>
    <property type="match status" value="1"/>
</dbReference>
<dbReference type="EMBL" id="PDXB01000010">
    <property type="protein sequence ID" value="RYN30360.1"/>
    <property type="molecule type" value="Genomic_DNA"/>
</dbReference>
<dbReference type="GO" id="GO:0034045">
    <property type="term" value="C:phagophore assembly site membrane"/>
    <property type="evidence" value="ECO:0007669"/>
    <property type="project" value="UniProtKB-SubCell"/>
</dbReference>
<dbReference type="SMART" id="SM00220">
    <property type="entry name" value="S_TKc"/>
    <property type="match status" value="1"/>
</dbReference>
<dbReference type="InterPro" id="IPR045269">
    <property type="entry name" value="Atg1-like"/>
</dbReference>
<dbReference type="Pfam" id="PF00069">
    <property type="entry name" value="Pkinase"/>
    <property type="match status" value="1"/>
</dbReference>
<dbReference type="GO" id="GO:0006914">
    <property type="term" value="P:autophagy"/>
    <property type="evidence" value="ECO:0007669"/>
    <property type="project" value="UniProtKB-KW"/>
</dbReference>
<name>A0A4Q4PS23_9PLEO</name>
<proteinExistence type="predicted"/>
<evidence type="ECO:0000313" key="9">
    <source>
        <dbReference type="Proteomes" id="UP000292402"/>
    </source>
</evidence>
<protein>
    <recommendedName>
        <fullName evidence="3">Autophagy-related protein 1</fullName>
    </recommendedName>
</protein>
<dbReference type="GO" id="GO:0010506">
    <property type="term" value="P:regulation of autophagy"/>
    <property type="evidence" value="ECO:0007669"/>
    <property type="project" value="InterPro"/>
</dbReference>
<dbReference type="Proteomes" id="UP000293195">
    <property type="component" value="Unassembled WGS sequence"/>
</dbReference>
<evidence type="ECO:0000313" key="7">
    <source>
        <dbReference type="EMBL" id="RYN62145.1"/>
    </source>
</evidence>
<dbReference type="Proteomes" id="UP000292402">
    <property type="component" value="Unassembled WGS sequence"/>
</dbReference>
<evidence type="ECO:0000256" key="1">
    <source>
        <dbReference type="ARBA" id="ARBA00004623"/>
    </source>
</evidence>
<evidence type="ECO:0000313" key="8">
    <source>
        <dbReference type="EMBL" id="RYO07402.1"/>
    </source>
</evidence>
<dbReference type="PANTHER" id="PTHR24348">
    <property type="entry name" value="SERINE/THREONINE-PROTEIN KINASE UNC-51-RELATED"/>
    <property type="match status" value="1"/>
</dbReference>
<comment type="caution">
    <text evidence="7">The sequence shown here is derived from an EMBL/GenBank/DDBJ whole genome shotgun (WGS) entry which is preliminary data.</text>
</comment>
<evidence type="ECO:0000313" key="6">
    <source>
        <dbReference type="EMBL" id="RYN30360.1"/>
    </source>
</evidence>
<dbReference type="Proteomes" id="UP000292340">
    <property type="component" value="Unassembled WGS sequence"/>
</dbReference>
<gene>
    <name evidence="7" type="ORF">AA0114_g231</name>
    <name evidence="6" type="ORF">AA0115_g4747</name>
    <name evidence="8" type="ORF">AA0119_g2310</name>
</gene>
<dbReference type="OrthoDB" id="1668230at2759"/>
<dbReference type="InterPro" id="IPR011009">
    <property type="entry name" value="Kinase-like_dom_sf"/>
</dbReference>
<keyword evidence="10" id="KW-1185">Reference proteome</keyword>
<feature type="compositionally biased region" description="Low complexity" evidence="4">
    <location>
        <begin position="101"/>
        <end position="116"/>
    </location>
</feature>
<keyword evidence="2" id="KW-0072">Autophagy</keyword>
<dbReference type="PANTHER" id="PTHR24348:SF68">
    <property type="entry name" value="SERINE_THREONINE-PROTEIN KINASE ATG1C"/>
    <property type="match status" value="1"/>
</dbReference>
<dbReference type="PROSITE" id="PS00108">
    <property type="entry name" value="PROTEIN_KINASE_ST"/>
    <property type="match status" value="1"/>
</dbReference>
<reference evidence="9 10" key="2">
    <citation type="journal article" date="2019" name="bioRxiv">
        <title>Genomics, evolutionary history and diagnostics of the Alternaria alternata species group including apple and Asian pear pathotypes.</title>
        <authorList>
            <person name="Armitage A.D."/>
            <person name="Cockerton H.M."/>
            <person name="Sreenivasaprasad S."/>
            <person name="Woodhall J.W."/>
            <person name="Lane C.R."/>
            <person name="Harrison R.J."/>
            <person name="Clarkson J.P."/>
        </authorList>
    </citation>
    <scope>NUCLEOTIDE SEQUENCE [LARGE SCALE GENOMIC DNA]</scope>
    <source>
        <strain evidence="9">FERA 1082</strain>
        <strain evidence="6">FERA 1164</strain>
        <strain evidence="10">FERA 635</strain>
    </source>
</reference>
<dbReference type="GO" id="GO:0005524">
    <property type="term" value="F:ATP binding"/>
    <property type="evidence" value="ECO:0007669"/>
    <property type="project" value="InterPro"/>
</dbReference>
<evidence type="ECO:0000256" key="2">
    <source>
        <dbReference type="ARBA" id="ARBA00023006"/>
    </source>
</evidence>
<comment type="subcellular location">
    <subcellularLocation>
        <location evidence="1">Preautophagosomal structure membrane</location>
        <topology evidence="1">Peripheral membrane protein</topology>
    </subcellularLocation>
</comment>
<dbReference type="PROSITE" id="PS50011">
    <property type="entry name" value="PROTEIN_KINASE_DOM"/>
    <property type="match status" value="1"/>
</dbReference>
<dbReference type="Gene3D" id="1.10.510.10">
    <property type="entry name" value="Transferase(Phosphotransferase) domain 1"/>
    <property type="match status" value="1"/>
</dbReference>
<organism evidence="7 9">
    <name type="scientific">Alternaria tenuissima</name>
    <dbReference type="NCBI Taxonomy" id="119927"/>
    <lineage>
        <taxon>Eukaryota</taxon>
        <taxon>Fungi</taxon>
        <taxon>Dikarya</taxon>
        <taxon>Ascomycota</taxon>
        <taxon>Pezizomycotina</taxon>
        <taxon>Dothideomycetes</taxon>
        <taxon>Pleosporomycetidae</taxon>
        <taxon>Pleosporales</taxon>
        <taxon>Pleosporineae</taxon>
        <taxon>Pleosporaceae</taxon>
        <taxon>Alternaria</taxon>
        <taxon>Alternaria sect. Alternaria</taxon>
        <taxon>Alternaria alternata complex</taxon>
    </lineage>
</organism>
<evidence type="ECO:0000256" key="4">
    <source>
        <dbReference type="SAM" id="MobiDB-lite"/>
    </source>
</evidence>
<dbReference type="EMBL" id="PDXA01000001">
    <property type="protein sequence ID" value="RYN62145.1"/>
    <property type="molecule type" value="Genomic_DNA"/>
</dbReference>
<sequence>MAQLARFTFPAPMEEPAVLESQATLTQKRQQPQLHLLTDNATNEQQKVTVSDSIFSGPAIIQTLSTPPMSPTRKRSMTMGAPDPRSVHNSGAVTPPITPGSVSHSKSNSTSSDFLSSLSTLRRGDSISSLNRPRLSLDASPQPGSTELTTFPYHLTDYEFKTDDRGRKKTIGEGAWSDVFLAKPCPPKTNEQSLSQPPCGPEMTPPLTPVRTVDSAIDLTRLPITPPVYAVKVPAMTSAKKVLSAEARILSYLSSFPDAENHIVPFYGLDMRTGSLLLRAMDDTLEGWIQKMLNTLDEDSRARKLATVFPHIALTLLKSLQWMQEKFCTHADIKPSNILISSPSASISNPVYADFSSTILNHPDATIESCASPLGAGTWDYLDPSLLSSSSTTPPSATSDLWSLAITLLFLILGSSPYDVFKANKYQQREMIKSGCPLQCMRHDDQGIKNMKRVQSLSRDLGFDLLAWFGKVLVKDGSNRVDLKEWTQELEGAVKAKL</sequence>
<dbReference type="GO" id="GO:0004674">
    <property type="term" value="F:protein serine/threonine kinase activity"/>
    <property type="evidence" value="ECO:0007669"/>
    <property type="project" value="InterPro"/>
</dbReference>
<dbReference type="InterPro" id="IPR000719">
    <property type="entry name" value="Prot_kinase_dom"/>
</dbReference>
<feature type="region of interest" description="Disordered" evidence="4">
    <location>
        <begin position="61"/>
        <end position="116"/>
    </location>
</feature>
<feature type="domain" description="Protein kinase" evidence="5">
    <location>
        <begin position="165"/>
        <end position="494"/>
    </location>
</feature>
<accession>A0A4Q4PS23</accession>
<reference evidence="6" key="1">
    <citation type="submission" date="2017-10" db="EMBL/GenBank/DDBJ databases">
        <authorList>
            <person name="Armitage A.D."/>
            <person name="Barbara D.J."/>
            <person name="Woodhall J.W."/>
            <person name="Sreenivasaprasad S."/>
            <person name="Lane C.R."/>
            <person name="Clarkson J.P."/>
            <person name="Harrison R.J."/>
        </authorList>
    </citation>
    <scope>NUCLEOTIDE SEQUENCE</scope>
    <source>
        <strain evidence="6">FERA 1164</strain>
        <strain evidence="8">FERA 635</strain>
    </source>
</reference>
<evidence type="ECO:0000259" key="5">
    <source>
        <dbReference type="PROSITE" id="PS50011"/>
    </source>
</evidence>